<feature type="transmembrane region" description="Helical" evidence="1">
    <location>
        <begin position="28"/>
        <end position="47"/>
    </location>
</feature>
<dbReference type="HOGENOM" id="CLU_2697920_0_0_6"/>
<dbReference type="InterPro" id="IPR018638">
    <property type="entry name" value="DUF2061_membrane"/>
</dbReference>
<dbReference type="Proteomes" id="UP000000239">
    <property type="component" value="Chromosome"/>
</dbReference>
<dbReference type="eggNOG" id="COG3205">
    <property type="taxonomic scope" value="Bacteria"/>
</dbReference>
<gene>
    <name evidence="3" type="ordered locus">Csal_2290</name>
</gene>
<keyword evidence="4" id="KW-1185">Reference proteome</keyword>
<evidence type="ECO:0000313" key="4">
    <source>
        <dbReference type="Proteomes" id="UP000000239"/>
    </source>
</evidence>
<dbReference type="RefSeq" id="WP_011507586.1">
    <property type="nucleotide sequence ID" value="NC_007963.1"/>
</dbReference>
<evidence type="ECO:0000259" key="2">
    <source>
        <dbReference type="Pfam" id="PF09834"/>
    </source>
</evidence>
<dbReference type="AlphaFoldDB" id="Q1QV68"/>
<accession>Q1QV68</accession>
<reference evidence="3 4" key="1">
    <citation type="journal article" date="2011" name="Stand. Genomic Sci.">
        <title>Complete genome sequence of the halophilic and highly halotolerant Chromohalobacter salexigens type strain (1H11(T)).</title>
        <authorList>
            <person name="Copeland A."/>
            <person name="O'Connor K."/>
            <person name="Lucas S."/>
            <person name="Lapidus A."/>
            <person name="Berry K.W."/>
            <person name="Detter J.C."/>
            <person name="Del Rio T.G."/>
            <person name="Hammon N."/>
            <person name="Dalin E."/>
            <person name="Tice H."/>
            <person name="Pitluck S."/>
            <person name="Bruce D."/>
            <person name="Goodwin L."/>
            <person name="Han C."/>
            <person name="Tapia R."/>
            <person name="Saunders E."/>
            <person name="Schmutz J."/>
            <person name="Brettin T."/>
            <person name="Larimer F."/>
            <person name="Land M."/>
            <person name="Hauser L."/>
            <person name="Vargas C."/>
            <person name="Nieto J.J."/>
            <person name="Kyrpides N.C."/>
            <person name="Ivanova N."/>
            <person name="Goker M."/>
            <person name="Klenk H.P."/>
            <person name="Csonka L.N."/>
            <person name="Woyke T."/>
        </authorList>
    </citation>
    <scope>NUCLEOTIDE SEQUENCE [LARGE SCALE GENOMIC DNA]</scope>
    <source>
        <strain evidence="4">ATCC BAA-138 / DSM 3043 / CIP 106854 / NCIMB 13768 / 1H11</strain>
    </source>
</reference>
<feature type="domain" description="DUF2061" evidence="2">
    <location>
        <begin position="2"/>
        <end position="51"/>
    </location>
</feature>
<keyword evidence="1" id="KW-0812">Transmembrane</keyword>
<dbReference type="KEGG" id="csa:Csal_2290"/>
<dbReference type="Pfam" id="PF09834">
    <property type="entry name" value="DUF2061"/>
    <property type="match status" value="1"/>
</dbReference>
<dbReference type="OrthoDB" id="9133582at2"/>
<keyword evidence="1" id="KW-0472">Membrane</keyword>
<name>Q1QV68_CHRI1</name>
<proteinExistence type="predicted"/>
<protein>
    <submittedName>
        <fullName evidence="3">Uncharacterized conserved membrane protein</fullName>
    </submittedName>
</protein>
<evidence type="ECO:0000256" key="1">
    <source>
        <dbReference type="SAM" id="Phobius"/>
    </source>
</evidence>
<evidence type="ECO:0000313" key="3">
    <source>
        <dbReference type="EMBL" id="ABE59640.1"/>
    </source>
</evidence>
<dbReference type="EMBL" id="CP000285">
    <property type="protein sequence ID" value="ABE59640.1"/>
    <property type="molecule type" value="Genomic_DNA"/>
</dbReference>
<dbReference type="GeneID" id="95336040"/>
<sequence>MMNKALSVGVIHFPLVFAITWILTADPVLAGLLALVEPLVTLFAYHLHGRLQREAPRTHCPGPQSCMRMRQSH</sequence>
<keyword evidence="1" id="KW-1133">Transmembrane helix</keyword>
<organism evidence="3 4">
    <name type="scientific">Chromohalobacter israelensis (strain ATCC BAA-138 / DSM 3043 / CIP 106854 / NCIMB 13768 / 1H11)</name>
    <name type="common">Chromohalobacter salexigens</name>
    <dbReference type="NCBI Taxonomy" id="290398"/>
    <lineage>
        <taxon>Bacteria</taxon>
        <taxon>Pseudomonadati</taxon>
        <taxon>Pseudomonadota</taxon>
        <taxon>Gammaproteobacteria</taxon>
        <taxon>Oceanospirillales</taxon>
        <taxon>Halomonadaceae</taxon>
        <taxon>Chromohalobacter</taxon>
    </lineage>
</organism>